<dbReference type="NCBIfam" id="TIGR00045">
    <property type="entry name" value="glycerate kinase"/>
    <property type="match status" value="1"/>
</dbReference>
<dbReference type="InterPro" id="IPR018197">
    <property type="entry name" value="Glycerate_kinase_RE-like"/>
</dbReference>
<evidence type="ECO:0000256" key="1">
    <source>
        <dbReference type="ARBA" id="ARBA00006284"/>
    </source>
</evidence>
<evidence type="ECO:0000256" key="2">
    <source>
        <dbReference type="ARBA" id="ARBA00022679"/>
    </source>
</evidence>
<gene>
    <name evidence="5" type="primary">garK</name>
    <name evidence="5" type="ORF">CUZ56_03021</name>
</gene>
<dbReference type="OrthoDB" id="9774290at2"/>
<evidence type="ECO:0000256" key="3">
    <source>
        <dbReference type="ARBA" id="ARBA00022777"/>
    </source>
</evidence>
<dbReference type="Pfam" id="PF02595">
    <property type="entry name" value="Gly_kinase"/>
    <property type="match status" value="1"/>
</dbReference>
<evidence type="ECO:0000256" key="4">
    <source>
        <dbReference type="PIRNR" id="PIRNR006078"/>
    </source>
</evidence>
<dbReference type="EMBL" id="PQSP01000013">
    <property type="protein sequence ID" value="RUS65439.1"/>
    <property type="molecule type" value="Genomic_DNA"/>
</dbReference>
<dbReference type="InterPro" id="IPR036129">
    <property type="entry name" value="Glycerate_kinase_sf"/>
</dbReference>
<comment type="caution">
    <text evidence="5">The sequence shown here is derived from an EMBL/GenBank/DDBJ whole genome shotgun (WGS) entry which is preliminary data.</text>
</comment>
<sequence>MPSIVIAPDSFKESLSATEVAQAIAQGWHHVRPQDLLILHPMADGGEGTADTILNALNGEKRTYNASDPLGNPVHAPWCWLPDSHTAVIEMACASGLHLVPPNQRNPLHTSSYGTGQLILAALDAGAQTIILTLGGSATNDGGCGMLSALGLQLLDRNHHPLPAGGAALAQLATIGLDTFDSRLKHVRFIAACDVSNPLCGPQGASAVFGPQKGASASDVAVLDHALAHFADVCHNTLAVEHRNTPGAGAAGGLGFAALTFLNARLRPGVELVAELTGLEQSLRGADLVITGEGQLDAQTLHGKTPIGVARLAQAQHIPVIALAGSLQDGYQQLYQHGITAAFSIAPGPVTLDYAYQHVRELLQQRAADIARLWTLRH</sequence>
<dbReference type="Proteomes" id="UP000286947">
    <property type="component" value="Unassembled WGS sequence"/>
</dbReference>
<accession>A0A433S9R4</accession>
<dbReference type="InterPro" id="IPR018193">
    <property type="entry name" value="Glyc_kinase_flavodox-like_fold"/>
</dbReference>
<keyword evidence="6" id="KW-1185">Reference proteome</keyword>
<dbReference type="Gene3D" id="3.40.50.10350">
    <property type="entry name" value="Glycerate kinase, domain 1"/>
    <property type="match status" value="1"/>
</dbReference>
<protein>
    <submittedName>
        <fullName evidence="5">Glycerate 2-kinase</fullName>
        <ecNumber evidence="5">2.7.1.165</ecNumber>
    </submittedName>
</protein>
<dbReference type="PANTHER" id="PTHR21599">
    <property type="entry name" value="GLYCERATE KINASE"/>
    <property type="match status" value="1"/>
</dbReference>
<dbReference type="PIRSF" id="PIRSF006078">
    <property type="entry name" value="GlxK"/>
    <property type="match status" value="1"/>
</dbReference>
<keyword evidence="3 4" id="KW-0418">Kinase</keyword>
<reference evidence="5 6" key="1">
    <citation type="submission" date="2018-01" db="EMBL/GenBank/DDBJ databases">
        <title>Saezia sanguinis gen. nov., sp. nov., in the order Burkholderiales isolated from human blood.</title>
        <authorList>
            <person name="Medina-Pascual M.J."/>
            <person name="Valdezate S."/>
            <person name="Monzon S."/>
            <person name="Cuesta I."/>
            <person name="Carrasco G."/>
            <person name="Villalon P."/>
            <person name="Saez-Nieto J.A."/>
        </authorList>
    </citation>
    <scope>NUCLEOTIDE SEQUENCE [LARGE SCALE GENOMIC DNA]</scope>
    <source>
        <strain evidence="5 6">CNM695-12</strain>
    </source>
</reference>
<dbReference type="PANTHER" id="PTHR21599:SF0">
    <property type="entry name" value="GLYCERATE KINASE"/>
    <property type="match status" value="1"/>
</dbReference>
<comment type="similarity">
    <text evidence="1 4">Belongs to the glycerate kinase type-1 family.</text>
</comment>
<dbReference type="GO" id="GO:0008887">
    <property type="term" value="F:glycerate kinase activity"/>
    <property type="evidence" value="ECO:0007669"/>
    <property type="project" value="UniProtKB-UniRule"/>
</dbReference>
<name>A0A433S9R4_9BURK</name>
<proteinExistence type="inferred from homology"/>
<dbReference type="SUPFAM" id="SSF110738">
    <property type="entry name" value="Glycerate kinase I"/>
    <property type="match status" value="1"/>
</dbReference>
<dbReference type="RefSeq" id="WP_126981174.1">
    <property type="nucleotide sequence ID" value="NZ_PQSP01000013.1"/>
</dbReference>
<organism evidence="5 6">
    <name type="scientific">Saezia sanguinis</name>
    <dbReference type="NCBI Taxonomy" id="1965230"/>
    <lineage>
        <taxon>Bacteria</taxon>
        <taxon>Pseudomonadati</taxon>
        <taxon>Pseudomonadota</taxon>
        <taxon>Betaproteobacteria</taxon>
        <taxon>Burkholderiales</taxon>
        <taxon>Saeziaceae</taxon>
        <taxon>Saezia</taxon>
    </lineage>
</organism>
<dbReference type="InterPro" id="IPR004381">
    <property type="entry name" value="Glycerate_kinase"/>
</dbReference>
<dbReference type="EC" id="2.7.1.165" evidence="5"/>
<evidence type="ECO:0000313" key="6">
    <source>
        <dbReference type="Proteomes" id="UP000286947"/>
    </source>
</evidence>
<evidence type="ECO:0000313" key="5">
    <source>
        <dbReference type="EMBL" id="RUS65439.1"/>
    </source>
</evidence>
<dbReference type="GO" id="GO:0031388">
    <property type="term" value="P:organic acid phosphorylation"/>
    <property type="evidence" value="ECO:0007669"/>
    <property type="project" value="UniProtKB-UniRule"/>
</dbReference>
<dbReference type="Gene3D" id="3.90.1510.10">
    <property type="entry name" value="Glycerate kinase, domain 2"/>
    <property type="match status" value="1"/>
</dbReference>
<dbReference type="GO" id="GO:0043798">
    <property type="term" value="F:glycerate 2-kinase activity"/>
    <property type="evidence" value="ECO:0007669"/>
    <property type="project" value="UniProtKB-EC"/>
</dbReference>
<dbReference type="AlphaFoldDB" id="A0A433S9R4"/>
<keyword evidence="2 4" id="KW-0808">Transferase</keyword>